<proteinExistence type="predicted"/>
<keyword evidence="1" id="KW-0812">Transmembrane</keyword>
<evidence type="ECO:0000256" key="1">
    <source>
        <dbReference type="SAM" id="Phobius"/>
    </source>
</evidence>
<dbReference type="Ensembl" id="ENSCSAVT00000014255.1">
    <property type="protein sequence ID" value="ENSCSAVP00000014092.1"/>
    <property type="gene ID" value="ENSCSAVG00000008265.1"/>
</dbReference>
<keyword evidence="1" id="KW-0472">Membrane</keyword>
<dbReference type="Proteomes" id="UP000007875">
    <property type="component" value="Unassembled WGS sequence"/>
</dbReference>
<dbReference type="GeneTree" id="ENSGT00530000068044"/>
<reference evidence="3" key="1">
    <citation type="submission" date="2003-08" db="EMBL/GenBank/DDBJ databases">
        <authorList>
            <person name="Birren B."/>
            <person name="Nusbaum C."/>
            <person name="Abebe A."/>
            <person name="Abouelleil A."/>
            <person name="Adekoya E."/>
            <person name="Ait-zahra M."/>
            <person name="Allen N."/>
            <person name="Allen T."/>
            <person name="An P."/>
            <person name="Anderson M."/>
            <person name="Anderson S."/>
            <person name="Arachchi H."/>
            <person name="Armbruster J."/>
            <person name="Bachantsang P."/>
            <person name="Baldwin J."/>
            <person name="Barry A."/>
            <person name="Bayul T."/>
            <person name="Blitshsteyn B."/>
            <person name="Bloom T."/>
            <person name="Blye J."/>
            <person name="Boguslavskiy L."/>
            <person name="Borowsky M."/>
            <person name="Boukhgalter B."/>
            <person name="Brunache A."/>
            <person name="Butler J."/>
            <person name="Calixte N."/>
            <person name="Calvo S."/>
            <person name="Camarata J."/>
            <person name="Campo K."/>
            <person name="Chang J."/>
            <person name="Cheshatsang Y."/>
            <person name="Citroen M."/>
            <person name="Collymore A."/>
            <person name="Considine T."/>
            <person name="Cook A."/>
            <person name="Cooke P."/>
            <person name="Corum B."/>
            <person name="Cuomo C."/>
            <person name="David R."/>
            <person name="Dawoe T."/>
            <person name="Degray S."/>
            <person name="Dodge S."/>
            <person name="Dooley K."/>
            <person name="Dorje P."/>
            <person name="Dorjee K."/>
            <person name="Dorris L."/>
            <person name="Duffey N."/>
            <person name="Dupes A."/>
            <person name="Elkins T."/>
            <person name="Engels R."/>
            <person name="Erickson J."/>
            <person name="Farina A."/>
            <person name="Faro S."/>
            <person name="Ferreira P."/>
            <person name="Fischer H."/>
            <person name="Fitzgerald M."/>
            <person name="Foley K."/>
            <person name="Gage D."/>
            <person name="Galagan J."/>
            <person name="Gearin G."/>
            <person name="Gnerre S."/>
            <person name="Gnirke A."/>
            <person name="Goyette A."/>
            <person name="Graham J."/>
            <person name="Grandbois E."/>
            <person name="Gyaltsen K."/>
            <person name="Hafez N."/>
            <person name="Hagopian D."/>
            <person name="Hagos B."/>
            <person name="Hall J."/>
            <person name="Hatcher B."/>
            <person name="Heller A."/>
            <person name="Higgins H."/>
            <person name="Honan T."/>
            <person name="Horn A."/>
            <person name="Houde N."/>
            <person name="Hughes L."/>
            <person name="Hulme W."/>
            <person name="Husby E."/>
            <person name="Iliev I."/>
            <person name="Jaffe D."/>
            <person name="Jones C."/>
            <person name="Kamal M."/>
            <person name="Kamat A."/>
            <person name="Kamvysselis M."/>
            <person name="Karlsson E."/>
            <person name="Kells C."/>
            <person name="Kieu A."/>
            <person name="Kisner P."/>
            <person name="Kodira C."/>
            <person name="Kulbokas E."/>
            <person name="Labutti K."/>
            <person name="Lama D."/>
            <person name="Landers T."/>
            <person name="Leger J."/>
            <person name="Levine S."/>
            <person name="Lewis D."/>
            <person name="Lewis T."/>
            <person name="Lindblad-toh K."/>
            <person name="Liu X."/>
            <person name="Lokyitsang T."/>
            <person name="Lokyitsang Y."/>
            <person name="Lucien O."/>
            <person name="Lui A."/>
            <person name="Ma L.J."/>
            <person name="Mabbitt R."/>
            <person name="Macdonald J."/>
            <person name="Maclean C."/>
            <person name="Major J."/>
            <person name="Manning J."/>
            <person name="Marabella R."/>
            <person name="Maru K."/>
            <person name="Matthews C."/>
            <person name="Mauceli E."/>
            <person name="Mccarthy M."/>
            <person name="Mcdonough S."/>
            <person name="Mcghee T."/>
            <person name="Meldrim J."/>
            <person name="Meneus L."/>
            <person name="Mesirov J."/>
            <person name="Mihalev A."/>
            <person name="Mihova T."/>
            <person name="Mikkelsen T."/>
            <person name="Mlenga V."/>
            <person name="Moru K."/>
            <person name="Mozes J."/>
            <person name="Mulrain L."/>
            <person name="Munson G."/>
            <person name="Naylor J."/>
            <person name="Newes C."/>
            <person name="Nguyen C."/>
            <person name="Nguyen N."/>
            <person name="Nguyen T."/>
            <person name="Nicol R."/>
            <person name="Nielsen C."/>
            <person name="Nizzari M."/>
            <person name="Norbu C."/>
            <person name="Norbu N."/>
            <person name="O'donnell P."/>
            <person name="Okoawo O."/>
            <person name="O'leary S."/>
            <person name="Omotosho B."/>
            <person name="O'neill K."/>
            <person name="Osman S."/>
            <person name="Parker S."/>
            <person name="Perrin D."/>
            <person name="Phunkhang P."/>
            <person name="Piqani B."/>
            <person name="Purcell S."/>
            <person name="Rachupka T."/>
            <person name="Ramasamy U."/>
            <person name="Rameau R."/>
            <person name="Ray V."/>
            <person name="Raymond C."/>
            <person name="Retta R."/>
            <person name="Richardson S."/>
            <person name="Rise C."/>
            <person name="Rodriguez J."/>
            <person name="Rogers J."/>
            <person name="Rogov P."/>
            <person name="Rutman M."/>
            <person name="Schupbach R."/>
            <person name="Seaman C."/>
            <person name="Settipalli S."/>
            <person name="Sharpe T."/>
            <person name="Sheridan J."/>
            <person name="Sherpa N."/>
            <person name="Shi J."/>
            <person name="Smirnov S."/>
            <person name="Smith C."/>
            <person name="Sougnez C."/>
            <person name="Spencer B."/>
            <person name="Stalker J."/>
            <person name="Stange-thomann N."/>
            <person name="Stavropoulos S."/>
            <person name="Stetson K."/>
            <person name="Stone C."/>
            <person name="Stone S."/>
            <person name="Stubbs M."/>
            <person name="Talamas J."/>
            <person name="Tchuinga P."/>
            <person name="Tenzing P."/>
            <person name="Tesfaye S."/>
            <person name="Theodore J."/>
            <person name="Thoulutsang Y."/>
            <person name="Topham K."/>
            <person name="Towey S."/>
            <person name="Tsamla T."/>
            <person name="Tsomo N."/>
            <person name="Vallee D."/>
            <person name="Vassiliev H."/>
            <person name="Venkataraman V."/>
            <person name="Vinson J."/>
            <person name="Vo A."/>
            <person name="Wade C."/>
            <person name="Wang S."/>
            <person name="Wangchuk T."/>
            <person name="Wangdi T."/>
            <person name="Whittaker C."/>
            <person name="Wilkinson J."/>
            <person name="Wu Y."/>
            <person name="Wyman D."/>
            <person name="Yadav S."/>
            <person name="Yang S."/>
            <person name="Yang X."/>
            <person name="Yeager S."/>
            <person name="Yee E."/>
            <person name="Young G."/>
            <person name="Zainoun J."/>
            <person name="Zembeck L."/>
            <person name="Zimmer A."/>
            <person name="Zody M."/>
            <person name="Lander E."/>
        </authorList>
    </citation>
    <scope>NUCLEOTIDE SEQUENCE [LARGE SCALE GENOMIC DNA]</scope>
</reference>
<evidence type="ECO:0000313" key="2">
    <source>
        <dbReference type="Ensembl" id="ENSCSAVP00000014092.1"/>
    </source>
</evidence>
<organism evidence="2 3">
    <name type="scientific">Ciona savignyi</name>
    <name type="common">Pacific transparent sea squirt</name>
    <dbReference type="NCBI Taxonomy" id="51511"/>
    <lineage>
        <taxon>Eukaryota</taxon>
        <taxon>Metazoa</taxon>
        <taxon>Chordata</taxon>
        <taxon>Tunicata</taxon>
        <taxon>Ascidiacea</taxon>
        <taxon>Phlebobranchia</taxon>
        <taxon>Cionidae</taxon>
        <taxon>Ciona</taxon>
    </lineage>
</organism>
<keyword evidence="1" id="KW-1133">Transmembrane helix</keyword>
<sequence>MARQMTPNCRSHLSCNGLTSHCASKCSEQTSKHCGFLTTHSRTGSMLDWPGVKTGFHSMPSNCAIPSDVDDDVNKPASSKMEDAIRKTEMILQSLKTQMAVQAWAVEHFSSFAIGSVAAAEGKGFRIKIDLSKLMSEKPKILIAIVSIVLVIIGLVVASTFLF</sequence>
<name>H2Z927_CIOSA</name>
<protein>
    <submittedName>
        <fullName evidence="2">Uncharacterized protein</fullName>
    </submittedName>
</protein>
<dbReference type="InParanoid" id="H2Z927"/>
<evidence type="ECO:0000313" key="3">
    <source>
        <dbReference type="Proteomes" id="UP000007875"/>
    </source>
</evidence>
<reference evidence="2" key="2">
    <citation type="submission" date="2025-08" db="UniProtKB">
        <authorList>
            <consortium name="Ensembl"/>
        </authorList>
    </citation>
    <scope>IDENTIFICATION</scope>
</reference>
<reference evidence="2" key="3">
    <citation type="submission" date="2025-09" db="UniProtKB">
        <authorList>
            <consortium name="Ensembl"/>
        </authorList>
    </citation>
    <scope>IDENTIFICATION</scope>
</reference>
<keyword evidence="3" id="KW-1185">Reference proteome</keyword>
<dbReference type="HOGENOM" id="CLU_1626465_0_0_1"/>
<accession>H2Z927</accession>
<feature type="transmembrane region" description="Helical" evidence="1">
    <location>
        <begin position="141"/>
        <end position="162"/>
    </location>
</feature>
<dbReference type="AlphaFoldDB" id="H2Z927"/>